<protein>
    <recommendedName>
        <fullName evidence="3">VLIG-type G domain-containing protein</fullName>
    </recommendedName>
</protein>
<dbReference type="SUPFAM" id="SSF52540">
    <property type="entry name" value="P-loop containing nucleoside triphosphate hydrolases"/>
    <property type="match status" value="1"/>
</dbReference>
<feature type="non-terminal residue" evidence="1">
    <location>
        <position position="623"/>
    </location>
</feature>
<dbReference type="AlphaFoldDB" id="A0AA38F5E3"/>
<gene>
    <name evidence="1" type="ORF">KI387_041804</name>
</gene>
<dbReference type="PANTHER" id="PTHR22796">
    <property type="entry name" value="URG4-RELATED"/>
    <property type="match status" value="1"/>
</dbReference>
<evidence type="ECO:0000313" key="1">
    <source>
        <dbReference type="EMBL" id="KAH9293004.1"/>
    </source>
</evidence>
<dbReference type="InterPro" id="IPR027417">
    <property type="entry name" value="P-loop_NTPase"/>
</dbReference>
<dbReference type="Gene3D" id="3.40.50.300">
    <property type="entry name" value="P-loop containing nucleotide triphosphate hydrolases"/>
    <property type="match status" value="1"/>
</dbReference>
<evidence type="ECO:0008006" key="3">
    <source>
        <dbReference type="Google" id="ProtNLM"/>
    </source>
</evidence>
<evidence type="ECO:0000313" key="2">
    <source>
        <dbReference type="Proteomes" id="UP000824469"/>
    </source>
</evidence>
<dbReference type="Proteomes" id="UP000824469">
    <property type="component" value="Unassembled WGS sequence"/>
</dbReference>
<reference evidence="1 2" key="1">
    <citation type="journal article" date="2021" name="Nat. Plants">
        <title>The Taxus genome provides insights into paclitaxel biosynthesis.</title>
        <authorList>
            <person name="Xiong X."/>
            <person name="Gou J."/>
            <person name="Liao Q."/>
            <person name="Li Y."/>
            <person name="Zhou Q."/>
            <person name="Bi G."/>
            <person name="Li C."/>
            <person name="Du R."/>
            <person name="Wang X."/>
            <person name="Sun T."/>
            <person name="Guo L."/>
            <person name="Liang H."/>
            <person name="Lu P."/>
            <person name="Wu Y."/>
            <person name="Zhang Z."/>
            <person name="Ro D.K."/>
            <person name="Shang Y."/>
            <person name="Huang S."/>
            <person name="Yan J."/>
        </authorList>
    </citation>
    <scope>NUCLEOTIDE SEQUENCE [LARGE SCALE GENOMIC DNA]</scope>
    <source>
        <strain evidence="1">Ta-2019</strain>
    </source>
</reference>
<proteinExistence type="predicted"/>
<sequence length="623" mass="70056">MHLIPEKMELLLVDVGNRARVVENGKPMMKAKHISLPMQRPPFKACISADGYFFIVFRQFQCSGNDVDEHVVGRRHASPGVMLEIYVLGDNMSYLKTIHLNGQAGNLSDLDLLEVKFTSFGSQNQLLLYSPVDAPGVISSHVLKTALAREVVQLQQVSHNNAHELEREETEIVGSCPYLGYIYHIFDKFATTPALFPDYKKCITFKVVLESSRSAPCYGEACIKYLEALIRQLKAGKDKDFSNMKIQFLVDNVENYLISVPAEEQTPVKMGMWVRKLVCLMPVQIARAENNAMVALKDGLQIPHDISYVDSVSLANSIRFGFYDAVLNSWKGEIKVISSMGKQSSGKSYLLNHLSESLLDVAGGRCTDGVWMTITTGENGDGQGDNRYLYVLLDFDGLGSFERSEQEDMLLSVLNAAVSNLTLFNKKDFHLDKDTESAFSRFQNGINLLKQDKILFKGLFYIAIKDVDTSDIEDLMQEFNEKISQICTKSQENFIIKMYDGKVEIAAMFPYNRSEYYKESLSELAETVENRIDSCYDNGSTFLRDLKLLIAQIAAKDWTSIDSKRVAVIVDILRRNLVSAVHMGFLSANIDEELQVFVNFDTQEEVPDLPVAVGDFSCNIKDS</sequence>
<dbReference type="PANTHER" id="PTHR22796:SF1">
    <property type="entry name" value="VWFA DOMAIN-CONTAINING PROTEIN"/>
    <property type="match status" value="1"/>
</dbReference>
<accession>A0AA38F5E3</accession>
<organism evidence="1 2">
    <name type="scientific">Taxus chinensis</name>
    <name type="common">Chinese yew</name>
    <name type="synonym">Taxus wallichiana var. chinensis</name>
    <dbReference type="NCBI Taxonomy" id="29808"/>
    <lineage>
        <taxon>Eukaryota</taxon>
        <taxon>Viridiplantae</taxon>
        <taxon>Streptophyta</taxon>
        <taxon>Embryophyta</taxon>
        <taxon>Tracheophyta</taxon>
        <taxon>Spermatophyta</taxon>
        <taxon>Pinopsida</taxon>
        <taxon>Pinidae</taxon>
        <taxon>Conifers II</taxon>
        <taxon>Cupressales</taxon>
        <taxon>Taxaceae</taxon>
        <taxon>Taxus</taxon>
    </lineage>
</organism>
<comment type="caution">
    <text evidence="1">The sequence shown here is derived from an EMBL/GenBank/DDBJ whole genome shotgun (WGS) entry which is preliminary data.</text>
</comment>
<keyword evidence="2" id="KW-1185">Reference proteome</keyword>
<dbReference type="EMBL" id="JAHRHJ020001876">
    <property type="protein sequence ID" value="KAH9293004.1"/>
    <property type="molecule type" value="Genomic_DNA"/>
</dbReference>
<name>A0AA38F5E3_TAXCH</name>